<dbReference type="PIRSF" id="PIRSF026426">
    <property type="entry name" value="DUF1499"/>
    <property type="match status" value="1"/>
</dbReference>
<dbReference type="EMBL" id="JBHSFW010000013">
    <property type="protein sequence ID" value="MFC4619926.1"/>
    <property type="molecule type" value="Genomic_DNA"/>
</dbReference>
<dbReference type="Proteomes" id="UP001596022">
    <property type="component" value="Unassembled WGS sequence"/>
</dbReference>
<evidence type="ECO:0000313" key="2">
    <source>
        <dbReference type="Proteomes" id="UP001596022"/>
    </source>
</evidence>
<dbReference type="InterPro" id="IPR010865">
    <property type="entry name" value="DUF1499"/>
</dbReference>
<dbReference type="PANTHER" id="PTHR34801">
    <property type="entry name" value="EXPRESSED PROTEIN"/>
    <property type="match status" value="1"/>
</dbReference>
<dbReference type="PANTHER" id="PTHR34801:SF6">
    <property type="entry name" value="SLL1620 PROTEIN"/>
    <property type="match status" value="1"/>
</dbReference>
<keyword evidence="2" id="KW-1185">Reference proteome</keyword>
<name>A0ABV9GRN5_9BACL</name>
<protein>
    <submittedName>
        <fullName evidence="1">DUF1499 domain-containing protein</fullName>
    </submittedName>
</protein>
<evidence type="ECO:0000313" key="1">
    <source>
        <dbReference type="EMBL" id="MFC4619926.1"/>
    </source>
</evidence>
<dbReference type="RefSeq" id="WP_376847014.1">
    <property type="nucleotide sequence ID" value="NZ_JBHSFW010000013.1"/>
</dbReference>
<organism evidence="1 2">
    <name type="scientific">Camelliibacillus cellulosilyticus</name>
    <dbReference type="NCBI Taxonomy" id="2174486"/>
    <lineage>
        <taxon>Bacteria</taxon>
        <taxon>Bacillati</taxon>
        <taxon>Bacillota</taxon>
        <taxon>Bacilli</taxon>
        <taxon>Bacillales</taxon>
        <taxon>Sporolactobacillaceae</taxon>
        <taxon>Camelliibacillus</taxon>
    </lineage>
</organism>
<dbReference type="Pfam" id="PF07386">
    <property type="entry name" value="DUF1499"/>
    <property type="match status" value="1"/>
</dbReference>
<gene>
    <name evidence="1" type="ORF">ACFO4N_14530</name>
</gene>
<sequence length="137" mass="15754">MKNRTMALGVQDGGLAPCPKTANCVSTQHNNLNRRMPPIDYDGLTLQEAKETLYNVLKTLPKIDIQKDDGRYIYAEAKTMVFEFFNDVEFYFDESKKEIHFRSASRMGISDFGANKRRMQAITARFLRDANHMKASH</sequence>
<accession>A0ABV9GRN5</accession>
<comment type="caution">
    <text evidence="1">The sequence shown here is derived from an EMBL/GenBank/DDBJ whole genome shotgun (WGS) entry which is preliminary data.</text>
</comment>
<proteinExistence type="predicted"/>
<reference evidence="2" key="1">
    <citation type="journal article" date="2019" name="Int. J. Syst. Evol. Microbiol.">
        <title>The Global Catalogue of Microorganisms (GCM) 10K type strain sequencing project: providing services to taxonomists for standard genome sequencing and annotation.</title>
        <authorList>
            <consortium name="The Broad Institute Genomics Platform"/>
            <consortium name="The Broad Institute Genome Sequencing Center for Infectious Disease"/>
            <person name="Wu L."/>
            <person name="Ma J."/>
        </authorList>
    </citation>
    <scope>NUCLEOTIDE SEQUENCE [LARGE SCALE GENOMIC DNA]</scope>
    <source>
        <strain evidence="2">CGMCC 1.16306</strain>
    </source>
</reference>